<feature type="transmembrane region" description="Helical" evidence="6">
    <location>
        <begin position="50"/>
        <end position="80"/>
    </location>
</feature>
<feature type="transmembrane region" description="Helical" evidence="6">
    <location>
        <begin position="189"/>
        <end position="211"/>
    </location>
</feature>
<dbReference type="Pfam" id="PF00813">
    <property type="entry name" value="FliP"/>
    <property type="match status" value="1"/>
</dbReference>
<dbReference type="GO" id="GO:0009425">
    <property type="term" value="C:bacterial-type flagellum basal body"/>
    <property type="evidence" value="ECO:0007669"/>
    <property type="project" value="UniProtKB-SubCell"/>
</dbReference>
<keyword evidence="8" id="KW-1185">Reference proteome</keyword>
<dbReference type="InParanoid" id="A0A371RH32"/>
<accession>A0A371RH32</accession>
<dbReference type="PRINTS" id="PR00951">
    <property type="entry name" value="FLGBIOSNFLIP"/>
</dbReference>
<evidence type="ECO:0000256" key="6">
    <source>
        <dbReference type="RuleBase" id="RU362069"/>
    </source>
</evidence>
<dbReference type="InterPro" id="IPR005837">
    <property type="entry name" value="FliP"/>
</dbReference>
<dbReference type="PROSITE" id="PS01060">
    <property type="entry name" value="FLIP_1"/>
    <property type="match status" value="1"/>
</dbReference>
<dbReference type="GO" id="GO:0044781">
    <property type="term" value="P:bacterial-type flagellum organization"/>
    <property type="evidence" value="ECO:0007669"/>
    <property type="project" value="UniProtKB-UniRule"/>
</dbReference>
<evidence type="ECO:0000313" key="8">
    <source>
        <dbReference type="Proteomes" id="UP000264589"/>
    </source>
</evidence>
<keyword evidence="6" id="KW-1006">Bacterial flagellum protein export</keyword>
<keyword evidence="7" id="KW-0969">Cilium</keyword>
<comment type="function">
    <text evidence="6">Plays a role in the flagellum-specific transport system.</text>
</comment>
<sequence length="252" mass="27193">MIRTVLILTVLLALIPAFAQTVDPLPLGEVLDSPEVVAAAGSLRGQLVPLIAIITILSLAPGIIMMMTCLPLMVIVFGFLRQAIGLQQSPPSMMITSLALFLTFFVMEPVFTTAWETAIQPYQQGAIAEGEAFNLAMIPFRDFMEARTHETTLVTLSDSLPGRWSQDALDGPPLSLLIPSFMLSEIKTAFQIGFAIFLPFLAIDLVVAAILMAMGMMMVPPAVVSLPFKLAFFVMADGWTKLAGALLRGYSG</sequence>
<dbReference type="EMBL" id="QUQO01000001">
    <property type="protein sequence ID" value="RFB04742.1"/>
    <property type="molecule type" value="Genomic_DNA"/>
</dbReference>
<keyword evidence="6" id="KW-1005">Bacterial flagellum biogenesis</keyword>
<dbReference type="RefSeq" id="WP_116391375.1">
    <property type="nucleotide sequence ID" value="NZ_CAXQPM010000009.1"/>
</dbReference>
<keyword evidence="5 6" id="KW-0472">Membrane</keyword>
<keyword evidence="6" id="KW-0813">Transport</keyword>
<dbReference type="InterPro" id="IPR005838">
    <property type="entry name" value="T3SS_IM_P"/>
</dbReference>
<feature type="transmembrane region" description="Helical" evidence="6">
    <location>
        <begin position="92"/>
        <end position="111"/>
    </location>
</feature>
<dbReference type="NCBIfam" id="TIGR01103">
    <property type="entry name" value="fliP"/>
    <property type="match status" value="1"/>
</dbReference>
<evidence type="ECO:0000256" key="2">
    <source>
        <dbReference type="ARBA" id="ARBA00022475"/>
    </source>
</evidence>
<keyword evidence="4 6" id="KW-1133">Transmembrane helix</keyword>
<keyword evidence="3 6" id="KW-0812">Transmembrane</keyword>
<dbReference type="PRINTS" id="PR01302">
    <property type="entry name" value="TYPE3IMPPROT"/>
</dbReference>
<dbReference type="AlphaFoldDB" id="A0A371RH32"/>
<dbReference type="PANTHER" id="PTHR30587">
    <property type="entry name" value="FLAGELLAR BIOSYNTHETIC PROTEIN FLIP"/>
    <property type="match status" value="1"/>
</dbReference>
<dbReference type="FunCoup" id="A0A371RH32">
    <property type="interactions" value="76"/>
</dbReference>
<comment type="subcellular location">
    <subcellularLocation>
        <location evidence="6">Cell membrane</location>
        <topology evidence="6">Multi-pass membrane protein</topology>
    </subcellularLocation>
    <subcellularLocation>
        <location evidence="6">Bacterial flagellum basal body</location>
    </subcellularLocation>
</comment>
<dbReference type="Proteomes" id="UP000264589">
    <property type="component" value="Unassembled WGS sequence"/>
</dbReference>
<proteinExistence type="inferred from homology"/>
<comment type="caution">
    <text evidence="6">Lacks conserved residue(s) required for the propagation of feature annotation.</text>
</comment>
<comment type="caution">
    <text evidence="7">The sequence shown here is derived from an EMBL/GenBank/DDBJ whole genome shotgun (WGS) entry which is preliminary data.</text>
</comment>
<evidence type="ECO:0000256" key="1">
    <source>
        <dbReference type="ARBA" id="ARBA00006257"/>
    </source>
</evidence>
<evidence type="ECO:0000256" key="5">
    <source>
        <dbReference type="ARBA" id="ARBA00023136"/>
    </source>
</evidence>
<evidence type="ECO:0000256" key="3">
    <source>
        <dbReference type="ARBA" id="ARBA00022692"/>
    </source>
</evidence>
<organism evidence="7 8">
    <name type="scientific">Parvularcula marina</name>
    <dbReference type="NCBI Taxonomy" id="2292771"/>
    <lineage>
        <taxon>Bacteria</taxon>
        <taxon>Pseudomonadati</taxon>
        <taxon>Pseudomonadota</taxon>
        <taxon>Alphaproteobacteria</taxon>
        <taxon>Parvularculales</taxon>
        <taxon>Parvularculaceae</taxon>
        <taxon>Parvularcula</taxon>
    </lineage>
</organism>
<evidence type="ECO:0000256" key="4">
    <source>
        <dbReference type="ARBA" id="ARBA00022989"/>
    </source>
</evidence>
<dbReference type="GO" id="GO:0005886">
    <property type="term" value="C:plasma membrane"/>
    <property type="evidence" value="ECO:0007669"/>
    <property type="project" value="UniProtKB-SubCell"/>
</dbReference>
<protein>
    <recommendedName>
        <fullName evidence="6">Flagellar biosynthetic protein FliP</fullName>
    </recommendedName>
</protein>
<dbReference type="GO" id="GO:0009306">
    <property type="term" value="P:protein secretion"/>
    <property type="evidence" value="ECO:0007669"/>
    <property type="project" value="UniProtKB-UniRule"/>
</dbReference>
<dbReference type="OrthoDB" id="9805111at2"/>
<name>A0A371RH32_9PROT</name>
<dbReference type="NCBIfam" id="NF009438">
    <property type="entry name" value="PRK12797.1"/>
    <property type="match status" value="1"/>
</dbReference>
<keyword evidence="7" id="KW-0282">Flagellum</keyword>
<evidence type="ECO:0000313" key="7">
    <source>
        <dbReference type="EMBL" id="RFB04742.1"/>
    </source>
</evidence>
<keyword evidence="2 6" id="KW-1003">Cell membrane</keyword>
<reference evidence="7 8" key="1">
    <citation type="submission" date="2018-08" db="EMBL/GenBank/DDBJ databases">
        <title>Parvularcula sp. SM1705, isolated from surface water of the South Sea China.</title>
        <authorList>
            <person name="Sun L."/>
        </authorList>
    </citation>
    <scope>NUCLEOTIDE SEQUENCE [LARGE SCALE GENOMIC DNA]</scope>
    <source>
        <strain evidence="7 8">SM1705</strain>
    </source>
</reference>
<keyword evidence="7" id="KW-0966">Cell projection</keyword>
<comment type="similarity">
    <text evidence="1 6">Belongs to the FliP/MopC/SpaP family.</text>
</comment>
<gene>
    <name evidence="6 7" type="primary">fliP</name>
    <name evidence="7" type="ORF">DX908_05275</name>
</gene>
<dbReference type="PANTHER" id="PTHR30587:SF2">
    <property type="entry name" value="SURFACE PRESENTATION OF ANTIGENS PROTEIN SPAP"/>
    <property type="match status" value="1"/>
</dbReference>
<keyword evidence="6" id="KW-0653">Protein transport</keyword>